<evidence type="ECO:0000256" key="4">
    <source>
        <dbReference type="ARBA" id="ARBA00022737"/>
    </source>
</evidence>
<keyword evidence="8" id="KW-1133">Transmembrane helix</keyword>
<accession>A0A9J7BUA4</accession>
<reference evidence="10" key="1">
    <citation type="submission" date="2021-04" db="EMBL/GenBank/DDBJ databases">
        <title>Phylogenetic analysis of Acidobacteriaceae.</title>
        <authorList>
            <person name="Qiu L."/>
            <person name="Zhang Q."/>
        </authorList>
    </citation>
    <scope>NUCLEOTIDE SEQUENCE</scope>
    <source>
        <strain evidence="10">DSM 25168</strain>
    </source>
</reference>
<dbReference type="PANTHER" id="PTHR43545:SF6">
    <property type="entry name" value="FORMATE DEHYDROGENASE, NITRATE-INDUCIBLE, IRON-SULFUR SUBUNIT"/>
    <property type="match status" value="1"/>
</dbReference>
<dbReference type="GO" id="GO:0046872">
    <property type="term" value="F:metal ion binding"/>
    <property type="evidence" value="ECO:0007669"/>
    <property type="project" value="UniProtKB-KW"/>
</dbReference>
<keyword evidence="4" id="KW-0677">Repeat</keyword>
<dbReference type="RefSeq" id="WP_260794080.1">
    <property type="nucleotide sequence ID" value="NZ_CP093313.1"/>
</dbReference>
<feature type="binding site" evidence="7">
    <location>
        <position position="40"/>
    </location>
    <ligand>
        <name>[4Fe-4S] cluster</name>
        <dbReference type="ChEBI" id="CHEBI:49883"/>
        <label>1</label>
    </ligand>
</feature>
<evidence type="ECO:0000313" key="10">
    <source>
        <dbReference type="EMBL" id="UWZ84573.1"/>
    </source>
</evidence>
<evidence type="ECO:0000259" key="9">
    <source>
        <dbReference type="PROSITE" id="PS51379"/>
    </source>
</evidence>
<dbReference type="GO" id="GO:0030313">
    <property type="term" value="C:cell envelope"/>
    <property type="evidence" value="ECO:0007669"/>
    <property type="project" value="UniProtKB-SubCell"/>
</dbReference>
<dbReference type="GO" id="GO:0051539">
    <property type="term" value="F:4 iron, 4 sulfur cluster binding"/>
    <property type="evidence" value="ECO:0007669"/>
    <property type="project" value="UniProtKB-KW"/>
</dbReference>
<feature type="domain" description="4Fe-4S ferredoxin-type" evidence="9">
    <location>
        <begin position="124"/>
        <end position="153"/>
    </location>
</feature>
<feature type="binding site" evidence="7">
    <location>
        <position position="109"/>
    </location>
    <ligand>
        <name>[4Fe-4S] cluster</name>
        <dbReference type="ChEBI" id="CHEBI:49883"/>
        <label>3</label>
    </ligand>
</feature>
<feature type="binding site" evidence="7">
    <location>
        <position position="113"/>
    </location>
    <ligand>
        <name>[4Fe-4S] cluster</name>
        <dbReference type="ChEBI" id="CHEBI:49883"/>
        <label>4</label>
    </ligand>
</feature>
<keyword evidence="8" id="KW-0812">Transmembrane</keyword>
<dbReference type="InterPro" id="IPR017900">
    <property type="entry name" value="4Fe4S_Fe_S_CS"/>
</dbReference>
<dbReference type="EMBL" id="CP093313">
    <property type="protein sequence ID" value="UWZ84573.1"/>
    <property type="molecule type" value="Genomic_DNA"/>
</dbReference>
<dbReference type="AlphaFoldDB" id="A0A9J7BUA4"/>
<feature type="binding site" evidence="7">
    <location>
        <position position="37"/>
    </location>
    <ligand>
        <name>[4Fe-4S] cluster</name>
        <dbReference type="ChEBI" id="CHEBI:49883"/>
        <label>1</label>
    </ligand>
</feature>
<feature type="binding site" evidence="7">
    <location>
        <position position="139"/>
    </location>
    <ligand>
        <name>[4Fe-4S] cluster</name>
        <dbReference type="ChEBI" id="CHEBI:49883"/>
        <label>4</label>
    </ligand>
</feature>
<feature type="domain" description="4Fe-4S ferredoxin-type" evidence="9">
    <location>
        <begin position="28"/>
        <end position="58"/>
    </location>
</feature>
<keyword evidence="8" id="KW-0472">Membrane</keyword>
<feature type="binding site" evidence="7">
    <location>
        <position position="160"/>
    </location>
    <ligand>
        <name>[4Fe-4S] cluster</name>
        <dbReference type="ChEBI" id="CHEBI:49883"/>
        <label>2</label>
    </ligand>
</feature>
<keyword evidence="2 7" id="KW-0004">4Fe-4S</keyword>
<evidence type="ECO:0000256" key="7">
    <source>
        <dbReference type="PIRSR" id="PIRSR036298-50"/>
    </source>
</evidence>
<dbReference type="InterPro" id="IPR017896">
    <property type="entry name" value="4Fe4S_Fe-S-bd"/>
</dbReference>
<dbReference type="PROSITE" id="PS00198">
    <property type="entry name" value="4FE4S_FER_1"/>
    <property type="match status" value="1"/>
</dbReference>
<evidence type="ECO:0000256" key="6">
    <source>
        <dbReference type="ARBA" id="ARBA00023014"/>
    </source>
</evidence>
<evidence type="ECO:0000256" key="2">
    <source>
        <dbReference type="ARBA" id="ARBA00022485"/>
    </source>
</evidence>
<evidence type="ECO:0000313" key="11">
    <source>
        <dbReference type="Proteomes" id="UP001059380"/>
    </source>
</evidence>
<feature type="binding site" evidence="7">
    <location>
        <position position="133"/>
    </location>
    <ligand>
        <name>[4Fe-4S] cluster</name>
        <dbReference type="ChEBI" id="CHEBI:49883"/>
        <label>4</label>
    </ligand>
</feature>
<feature type="binding site" evidence="7">
    <location>
        <position position="104"/>
    </location>
    <ligand>
        <name>[4Fe-4S] cluster</name>
        <dbReference type="ChEBI" id="CHEBI:49883"/>
        <label>3</label>
    </ligand>
</feature>
<feature type="binding site" evidence="7">
    <location>
        <position position="101"/>
    </location>
    <ligand>
        <name>[4Fe-4S] cluster</name>
        <dbReference type="ChEBI" id="CHEBI:49883"/>
        <label>3</label>
    </ligand>
</feature>
<feature type="transmembrane region" description="Helical" evidence="8">
    <location>
        <begin position="255"/>
        <end position="274"/>
    </location>
</feature>
<keyword evidence="11" id="KW-1185">Reference proteome</keyword>
<name>A0A9J7BUA4_9BACT</name>
<feature type="binding site" evidence="7">
    <location>
        <position position="175"/>
    </location>
    <ligand>
        <name>[4Fe-4S] cluster</name>
        <dbReference type="ChEBI" id="CHEBI:49883"/>
        <label>2</label>
    </ligand>
</feature>
<feature type="binding site" evidence="7">
    <location>
        <position position="179"/>
    </location>
    <ligand>
        <name>[4Fe-4S] cluster</name>
        <dbReference type="ChEBI" id="CHEBI:49883"/>
        <label>1</label>
    </ligand>
</feature>
<organism evidence="10 11">
    <name type="scientific">Occallatibacter riparius</name>
    <dbReference type="NCBI Taxonomy" id="1002689"/>
    <lineage>
        <taxon>Bacteria</taxon>
        <taxon>Pseudomonadati</taxon>
        <taxon>Acidobacteriota</taxon>
        <taxon>Terriglobia</taxon>
        <taxon>Terriglobales</taxon>
        <taxon>Acidobacteriaceae</taxon>
        <taxon>Occallatibacter</taxon>
    </lineage>
</organism>
<keyword evidence="5 7" id="KW-0408">Iron</keyword>
<proteinExistence type="predicted"/>
<comment type="subcellular location">
    <subcellularLocation>
        <location evidence="1">Cell envelope</location>
    </subcellularLocation>
</comment>
<dbReference type="SUPFAM" id="SSF54862">
    <property type="entry name" value="4Fe-4S ferredoxins"/>
    <property type="match status" value="1"/>
</dbReference>
<comment type="cofactor">
    <cofactor evidence="7">
        <name>[4Fe-4S] cluster</name>
        <dbReference type="ChEBI" id="CHEBI:49883"/>
    </cofactor>
    <text evidence="7">Binds 4 [4Fe-4S] clusters per subunit.</text>
</comment>
<sequence length="279" mass="30884">MNESLAQIAADLRDTWIRPEPPADEEETGFFTDTTLCIGCKACEVACKQWNQLPADGFNWTGNSYDNTVALSDTTWRHVAFVEQYDPIEQINRWLMMSDVCKHCQAAPCVEACPTGALLYNEFANVYVQQDVCNGCANCVVACPFGVIARNKSDGRAHKCTLCYDRQKDGLTPACAKSCPTESIKFGKVKDLREIARKRVEELHARGETDAYLYGAEASGEYSALNSFFLLKDNSFVYNLPERPRRPAAHLKKNYIFSFAAAIALTAVSALLFAGGSRG</sequence>
<dbReference type="Pfam" id="PF13247">
    <property type="entry name" value="Fer4_11"/>
    <property type="match status" value="1"/>
</dbReference>
<gene>
    <name evidence="10" type="ORF">MOP44_01250</name>
</gene>
<dbReference type="Pfam" id="PF12800">
    <property type="entry name" value="Fer4_4"/>
    <property type="match status" value="1"/>
</dbReference>
<dbReference type="PROSITE" id="PS51379">
    <property type="entry name" value="4FE4S_FER_2"/>
    <property type="match status" value="3"/>
</dbReference>
<evidence type="ECO:0000256" key="3">
    <source>
        <dbReference type="ARBA" id="ARBA00022723"/>
    </source>
</evidence>
<dbReference type="Proteomes" id="UP001059380">
    <property type="component" value="Chromosome"/>
</dbReference>
<dbReference type="PIRSF" id="PIRSF036298">
    <property type="entry name" value="FDH_4Fe4S"/>
    <property type="match status" value="1"/>
</dbReference>
<dbReference type="CDD" id="cd10560">
    <property type="entry name" value="FDH-O_like"/>
    <property type="match status" value="1"/>
</dbReference>
<evidence type="ECO:0000256" key="5">
    <source>
        <dbReference type="ARBA" id="ARBA00023004"/>
    </source>
</evidence>
<dbReference type="GO" id="GO:0015944">
    <property type="term" value="P:formate oxidation"/>
    <property type="evidence" value="ECO:0007669"/>
    <property type="project" value="InterPro"/>
</dbReference>
<keyword evidence="6 7" id="KW-0411">Iron-sulfur</keyword>
<evidence type="ECO:0000256" key="1">
    <source>
        <dbReference type="ARBA" id="ARBA00004196"/>
    </source>
</evidence>
<dbReference type="InterPro" id="IPR014603">
    <property type="entry name" value="Formate_DH_Fe-S_su"/>
</dbReference>
<dbReference type="InterPro" id="IPR051555">
    <property type="entry name" value="FDH_Electron_Transfer_Unit"/>
</dbReference>
<protein>
    <submittedName>
        <fullName evidence="10">4Fe-4S dicluster domain-containing protein</fullName>
    </submittedName>
</protein>
<feature type="domain" description="4Fe-4S ferredoxin-type" evidence="9">
    <location>
        <begin position="92"/>
        <end position="123"/>
    </location>
</feature>
<evidence type="ECO:0000256" key="8">
    <source>
        <dbReference type="SAM" id="Phobius"/>
    </source>
</evidence>
<dbReference type="KEGG" id="orp:MOP44_01250"/>
<feature type="binding site" evidence="7">
    <location>
        <position position="163"/>
    </location>
    <ligand>
        <name>[4Fe-4S] cluster</name>
        <dbReference type="ChEBI" id="CHEBI:49883"/>
        <label>2</label>
    </ligand>
</feature>
<keyword evidence="3 7" id="KW-0479">Metal-binding</keyword>
<dbReference type="PANTHER" id="PTHR43545">
    <property type="entry name" value="FORMATE DEHYDROGENASE, NITRATE-INDUCIBLE, IRON-SULFUR SUBUNIT"/>
    <property type="match status" value="1"/>
</dbReference>
<feature type="binding site" evidence="7">
    <location>
        <position position="143"/>
    </location>
    <ligand>
        <name>[4Fe-4S] cluster</name>
        <dbReference type="ChEBI" id="CHEBI:49883"/>
        <label>3</label>
    </ligand>
</feature>
<feature type="binding site" evidence="7">
    <location>
        <position position="136"/>
    </location>
    <ligand>
        <name>[4Fe-4S] cluster</name>
        <dbReference type="ChEBI" id="CHEBI:49883"/>
        <label>4</label>
    </ligand>
</feature>
<dbReference type="Gene3D" id="3.30.70.20">
    <property type="match status" value="2"/>
</dbReference>
<feature type="binding site" evidence="7">
    <location>
        <position position="43"/>
    </location>
    <ligand>
        <name>[4Fe-4S] cluster</name>
        <dbReference type="ChEBI" id="CHEBI:49883"/>
        <label>1</label>
    </ligand>
</feature>
<dbReference type="GO" id="GO:0045333">
    <property type="term" value="P:cellular respiration"/>
    <property type="evidence" value="ECO:0007669"/>
    <property type="project" value="InterPro"/>
</dbReference>
<feature type="binding site" evidence="7">
    <location>
        <position position="47"/>
    </location>
    <ligand>
        <name>[4Fe-4S] cluster</name>
        <dbReference type="ChEBI" id="CHEBI:49883"/>
        <label>2</label>
    </ligand>
</feature>